<dbReference type="InterPro" id="IPR004780">
    <property type="entry name" value="SRP"/>
</dbReference>
<evidence type="ECO:0000259" key="11">
    <source>
        <dbReference type="PROSITE" id="PS00300"/>
    </source>
</evidence>
<dbReference type="HAMAP" id="MF_00306">
    <property type="entry name" value="SRP54"/>
    <property type="match status" value="1"/>
</dbReference>
<dbReference type="InterPro" id="IPR003593">
    <property type="entry name" value="AAA+_ATPase"/>
</dbReference>
<evidence type="ECO:0000256" key="2">
    <source>
        <dbReference type="ARBA" id="ARBA00022490"/>
    </source>
</evidence>
<dbReference type="SMART" id="SM00962">
    <property type="entry name" value="SRP54"/>
    <property type="match status" value="1"/>
</dbReference>
<dbReference type="InterPro" id="IPR042101">
    <property type="entry name" value="SRP54_N_sf"/>
</dbReference>
<keyword evidence="6 10" id="KW-0342">GTP-binding</keyword>
<dbReference type="Gene3D" id="1.20.120.140">
    <property type="entry name" value="Signal recognition particle SRP54, nucleotide-binding domain"/>
    <property type="match status" value="1"/>
</dbReference>
<keyword evidence="8 10" id="KW-0687">Ribonucleoprotein</keyword>
<dbReference type="GO" id="GO:0003924">
    <property type="term" value="F:GTPase activity"/>
    <property type="evidence" value="ECO:0007669"/>
    <property type="project" value="UniProtKB-UniRule"/>
</dbReference>
<dbReference type="PROSITE" id="PS00300">
    <property type="entry name" value="SRP54"/>
    <property type="match status" value="1"/>
</dbReference>
<comment type="function">
    <text evidence="10">Involved in targeting and insertion of nascent membrane proteins into the cytoplasmic membrane. Binds to the hydrophobic signal sequence of the ribosome-nascent chain (RNC) as it emerges from the ribosomes. The SRP-RNC complex is then targeted to the cytoplasmic membrane where it interacts with the SRP receptor FtsY.</text>
</comment>
<dbReference type="GO" id="GO:0048500">
    <property type="term" value="C:signal recognition particle"/>
    <property type="evidence" value="ECO:0007669"/>
    <property type="project" value="UniProtKB-UniRule"/>
</dbReference>
<dbReference type="GO" id="GO:0006614">
    <property type="term" value="P:SRP-dependent cotranslational protein targeting to membrane"/>
    <property type="evidence" value="ECO:0007669"/>
    <property type="project" value="InterPro"/>
</dbReference>
<gene>
    <name evidence="10" type="primary">ffh</name>
    <name evidence="12" type="ORF">SAMN04487775_1166</name>
</gene>
<comment type="subunit">
    <text evidence="10">Part of the signal recognition particle protein translocation system, which is composed of SRP and FtsY.</text>
</comment>
<feature type="binding site" evidence="10">
    <location>
        <begin position="247"/>
        <end position="250"/>
    </location>
    <ligand>
        <name>GTP</name>
        <dbReference type="ChEBI" id="CHEBI:37565"/>
    </ligand>
</feature>
<evidence type="ECO:0000256" key="3">
    <source>
        <dbReference type="ARBA" id="ARBA00022741"/>
    </source>
</evidence>
<dbReference type="SUPFAM" id="SSF47364">
    <property type="entry name" value="Domain of the SRP/SRP receptor G-proteins"/>
    <property type="match status" value="1"/>
</dbReference>
<dbReference type="RefSeq" id="WP_074933842.1">
    <property type="nucleotide sequence ID" value="NZ_FORI01000016.1"/>
</dbReference>
<keyword evidence="4 10" id="KW-0378">Hydrolase</keyword>
<evidence type="ECO:0000256" key="6">
    <source>
        <dbReference type="ARBA" id="ARBA00023134"/>
    </source>
</evidence>
<dbReference type="SUPFAM" id="SSF52540">
    <property type="entry name" value="P-loop containing nucleoside triphosphate hydrolases"/>
    <property type="match status" value="1"/>
</dbReference>
<accession>A0A1I3NI29</accession>
<dbReference type="InterPro" id="IPR036891">
    <property type="entry name" value="Signal_recog_part_SRP54_M_sf"/>
</dbReference>
<organism evidence="12 13">
    <name type="scientific">Treponema bryantii</name>
    <dbReference type="NCBI Taxonomy" id="163"/>
    <lineage>
        <taxon>Bacteria</taxon>
        <taxon>Pseudomonadati</taxon>
        <taxon>Spirochaetota</taxon>
        <taxon>Spirochaetia</taxon>
        <taxon>Spirochaetales</taxon>
        <taxon>Treponemataceae</taxon>
        <taxon>Treponema</taxon>
    </lineage>
</organism>
<dbReference type="SUPFAM" id="SSF47446">
    <property type="entry name" value="Signal peptide-binding domain"/>
    <property type="match status" value="1"/>
</dbReference>
<dbReference type="CDD" id="cd18539">
    <property type="entry name" value="SRP_G"/>
    <property type="match status" value="1"/>
</dbReference>
<dbReference type="Gene3D" id="1.10.260.30">
    <property type="entry name" value="Signal recognition particle, SRP54 subunit, M-domain"/>
    <property type="match status" value="1"/>
</dbReference>
<evidence type="ECO:0000256" key="1">
    <source>
        <dbReference type="ARBA" id="ARBA00005450"/>
    </source>
</evidence>
<dbReference type="InterPro" id="IPR004125">
    <property type="entry name" value="Signal_recog_particle_SRP54_M"/>
</dbReference>
<dbReference type="GO" id="GO:0008312">
    <property type="term" value="F:7S RNA binding"/>
    <property type="evidence" value="ECO:0007669"/>
    <property type="project" value="InterPro"/>
</dbReference>
<evidence type="ECO:0000256" key="4">
    <source>
        <dbReference type="ARBA" id="ARBA00022801"/>
    </source>
</evidence>
<protein>
    <recommendedName>
        <fullName evidence="10">Signal recognition particle protein</fullName>
        <ecNumber evidence="10">3.6.5.4</ecNumber>
    </recommendedName>
    <alternativeName>
        <fullName evidence="10">Fifty-four homolog</fullName>
    </alternativeName>
</protein>
<dbReference type="PANTHER" id="PTHR11564:SF5">
    <property type="entry name" value="SIGNAL RECOGNITION PARTICLE SUBUNIT SRP54"/>
    <property type="match status" value="1"/>
</dbReference>
<dbReference type="InterPro" id="IPR013822">
    <property type="entry name" value="Signal_recog_particl_SRP54_hlx"/>
</dbReference>
<dbReference type="PANTHER" id="PTHR11564">
    <property type="entry name" value="SIGNAL RECOGNITION PARTICLE 54K PROTEIN SRP54"/>
    <property type="match status" value="1"/>
</dbReference>
<dbReference type="InterPro" id="IPR000897">
    <property type="entry name" value="SRP54_GTPase_dom"/>
</dbReference>
<dbReference type="SMART" id="SM00963">
    <property type="entry name" value="SRP54_N"/>
    <property type="match status" value="1"/>
</dbReference>
<evidence type="ECO:0000256" key="9">
    <source>
        <dbReference type="ARBA" id="ARBA00048027"/>
    </source>
</evidence>
<keyword evidence="13" id="KW-1185">Reference proteome</keyword>
<name>A0A1I3NI29_9SPIR</name>
<evidence type="ECO:0000256" key="10">
    <source>
        <dbReference type="HAMAP-Rule" id="MF_00306"/>
    </source>
</evidence>
<dbReference type="NCBIfam" id="TIGR00959">
    <property type="entry name" value="ffh"/>
    <property type="match status" value="1"/>
</dbReference>
<comment type="subcellular location">
    <subcellularLocation>
        <location evidence="10">Cytoplasm</location>
    </subcellularLocation>
    <text evidence="10">The SRP-RNC complex is targeted to the cytoplasmic membrane.</text>
</comment>
<comment type="domain">
    <text evidence="10">Composed of three domains: the N-terminal N domain, which is responsible for interactions with the ribosome, the central G domain, which binds GTP, and the C-terminal M domain, which binds the RNA and the signal sequence of the RNC.</text>
</comment>
<feature type="binding site" evidence="10">
    <location>
        <begin position="108"/>
        <end position="115"/>
    </location>
    <ligand>
        <name>GTP</name>
        <dbReference type="ChEBI" id="CHEBI:37565"/>
    </ligand>
</feature>
<comment type="similarity">
    <text evidence="1 10">Belongs to the GTP-binding SRP family. SRP54 subfamily.</text>
</comment>
<keyword evidence="5 10" id="KW-0694">RNA-binding</keyword>
<evidence type="ECO:0000256" key="5">
    <source>
        <dbReference type="ARBA" id="ARBA00022884"/>
    </source>
</evidence>
<evidence type="ECO:0000256" key="8">
    <source>
        <dbReference type="ARBA" id="ARBA00023274"/>
    </source>
</evidence>
<dbReference type="Pfam" id="PF02978">
    <property type="entry name" value="SRP_SPB"/>
    <property type="match status" value="1"/>
</dbReference>
<dbReference type="Pfam" id="PF00448">
    <property type="entry name" value="SRP54"/>
    <property type="match status" value="1"/>
</dbReference>
<keyword evidence="2 10" id="KW-0963">Cytoplasm</keyword>
<reference evidence="13" key="1">
    <citation type="submission" date="2016-10" db="EMBL/GenBank/DDBJ databases">
        <authorList>
            <person name="Varghese N."/>
            <person name="Submissions S."/>
        </authorList>
    </citation>
    <scope>NUCLEOTIDE SEQUENCE [LARGE SCALE GENOMIC DNA]</scope>
    <source>
        <strain evidence="13">XBD1002</strain>
    </source>
</reference>
<proteinExistence type="inferred from homology"/>
<keyword evidence="7 10" id="KW-0733">Signal recognition particle</keyword>
<dbReference type="Pfam" id="PF02881">
    <property type="entry name" value="SRP54_N"/>
    <property type="match status" value="1"/>
</dbReference>
<dbReference type="InterPro" id="IPR027417">
    <property type="entry name" value="P-loop_NTPase"/>
</dbReference>
<dbReference type="OrthoDB" id="9804720at2"/>
<evidence type="ECO:0000256" key="7">
    <source>
        <dbReference type="ARBA" id="ARBA00023135"/>
    </source>
</evidence>
<evidence type="ECO:0000313" key="12">
    <source>
        <dbReference type="EMBL" id="SFJ08994.1"/>
    </source>
</evidence>
<evidence type="ECO:0000313" key="13">
    <source>
        <dbReference type="Proteomes" id="UP000182737"/>
    </source>
</evidence>
<keyword evidence="3 10" id="KW-0547">Nucleotide-binding</keyword>
<dbReference type="InterPro" id="IPR022941">
    <property type="entry name" value="SRP54"/>
</dbReference>
<sequence length="483" mass="52630">MLEKITGTFSGIVKKLSGKSTITEKNIEDAVEEIKMALLEADVNLRVVRRFVNSTIEEAKGEKVLKSVDPGQQFTKIIYDKMVSMLGDTKVDLHLKGPDTQSVILMLGLQGAGKTTAAHKLAARLKKEGRKPLLAACDLVRPAAVEQLSQLGEKIGVPVYKEDSKDAVKNAEDAISFARKNGYDTIIIDTAGRLQIDEEMMAELVKIKKATSPVEVLLVADAMTGQNAVDIAKTFDEQLGLTGVILTKFDSDARGGAALSLKTITGKPILFIGTGEKTEDFEVFHPERIASRILGMGDVVSLVEKAQETVDAEAALKMQKKLQRNEFTLQDYLEQFQQVKKMGSMQSIIDMIPGMSGMDASQMDLSSMKKNEAIIQSMTYKERLNHLIIGPSRRKRIAKGSGTSVADVNKLLKQFEKTKLMMKKVSRNKGMQGRMMNQLGIDPSMMGGLGGAPGAGGLPGGLDPSALKGMDMKKLMEMAKKFK</sequence>
<dbReference type="EC" id="3.6.5.4" evidence="10"/>
<dbReference type="AlphaFoldDB" id="A0A1I3NI29"/>
<dbReference type="SMART" id="SM00382">
    <property type="entry name" value="AAA"/>
    <property type="match status" value="1"/>
</dbReference>
<feature type="domain" description="SRP54-type proteins GTP-binding" evidence="11">
    <location>
        <begin position="268"/>
        <end position="281"/>
    </location>
</feature>
<dbReference type="InterPro" id="IPR036225">
    <property type="entry name" value="SRP/SRP_N"/>
</dbReference>
<dbReference type="EMBL" id="FORI01000016">
    <property type="protein sequence ID" value="SFJ08994.1"/>
    <property type="molecule type" value="Genomic_DNA"/>
</dbReference>
<comment type="catalytic activity">
    <reaction evidence="9 10">
        <text>GTP + H2O = GDP + phosphate + H(+)</text>
        <dbReference type="Rhea" id="RHEA:19669"/>
        <dbReference type="ChEBI" id="CHEBI:15377"/>
        <dbReference type="ChEBI" id="CHEBI:15378"/>
        <dbReference type="ChEBI" id="CHEBI:37565"/>
        <dbReference type="ChEBI" id="CHEBI:43474"/>
        <dbReference type="ChEBI" id="CHEBI:58189"/>
        <dbReference type="EC" id="3.6.5.4"/>
    </reaction>
</comment>
<dbReference type="Gene3D" id="3.40.50.300">
    <property type="entry name" value="P-loop containing nucleotide triphosphate hydrolases"/>
    <property type="match status" value="1"/>
</dbReference>
<feature type="binding site" evidence="10">
    <location>
        <begin position="189"/>
        <end position="193"/>
    </location>
    <ligand>
        <name>GTP</name>
        <dbReference type="ChEBI" id="CHEBI:37565"/>
    </ligand>
</feature>
<dbReference type="Proteomes" id="UP000182737">
    <property type="component" value="Unassembled WGS sequence"/>
</dbReference>
<dbReference type="GO" id="GO:0005525">
    <property type="term" value="F:GTP binding"/>
    <property type="evidence" value="ECO:0007669"/>
    <property type="project" value="UniProtKB-UniRule"/>
</dbReference>